<dbReference type="RefSeq" id="WP_193926441.1">
    <property type="nucleotide sequence ID" value="NZ_JADEYC010000002.1"/>
</dbReference>
<protein>
    <submittedName>
        <fullName evidence="2">Helix-turn-helix domain-containing protein</fullName>
    </submittedName>
</protein>
<keyword evidence="3" id="KW-1185">Reference proteome</keyword>
<dbReference type="SMART" id="SM00530">
    <property type="entry name" value="HTH_XRE"/>
    <property type="match status" value="1"/>
</dbReference>
<sequence length="283" mass="32512">MTATPRRRALARELREARRSSGLSMRQVGDRLGWSESKVSRFERGVFGSEPDYDDVLRFLTAIGQPQSRQEPILRLVREINEPVWWEFGLELSTQTTALLDAEQRAHRILQTSVTVVPGLLQTRNYSRALLRETLLDTGNIDEYVEMRQVRKRVFGYRKLDEYAVVLDESTLRPIGTADTMVEQLEHLRELAEEPKISITVVRNDLDTGSYPGLAGGFELIDFGHDRAVVHVEHRSCGVFVDDPDDVRPFREVADRVRKVALSERESAELIAEYAQQYRRRKG</sequence>
<reference evidence="2" key="1">
    <citation type="submission" date="2020-10" db="EMBL/GenBank/DDBJ databases">
        <title>Diversity and distribution of actinomycetes associated with coral in the coast of Hainan.</title>
        <authorList>
            <person name="Li F."/>
        </authorList>
    </citation>
    <scope>NUCLEOTIDE SEQUENCE</scope>
    <source>
        <strain evidence="2">HNM0983</strain>
    </source>
</reference>
<dbReference type="PROSITE" id="PS50943">
    <property type="entry name" value="HTH_CROC1"/>
    <property type="match status" value="1"/>
</dbReference>
<dbReference type="Pfam" id="PF19054">
    <property type="entry name" value="DUF5753"/>
    <property type="match status" value="1"/>
</dbReference>
<dbReference type="Pfam" id="PF13560">
    <property type="entry name" value="HTH_31"/>
    <property type="match status" value="1"/>
</dbReference>
<organism evidence="2 3">
    <name type="scientific">Saccharopolyspora montiporae</name>
    <dbReference type="NCBI Taxonomy" id="2781240"/>
    <lineage>
        <taxon>Bacteria</taxon>
        <taxon>Bacillati</taxon>
        <taxon>Actinomycetota</taxon>
        <taxon>Actinomycetes</taxon>
        <taxon>Pseudonocardiales</taxon>
        <taxon>Pseudonocardiaceae</taxon>
        <taxon>Saccharopolyspora</taxon>
    </lineage>
</organism>
<dbReference type="InterPro" id="IPR001387">
    <property type="entry name" value="Cro/C1-type_HTH"/>
</dbReference>
<gene>
    <name evidence="2" type="ORF">IQ251_00850</name>
</gene>
<proteinExistence type="predicted"/>
<accession>A0A929B702</accession>
<dbReference type="InterPro" id="IPR043917">
    <property type="entry name" value="DUF5753"/>
</dbReference>
<dbReference type="SUPFAM" id="SSF47413">
    <property type="entry name" value="lambda repressor-like DNA-binding domains"/>
    <property type="match status" value="1"/>
</dbReference>
<dbReference type="Proteomes" id="UP000598360">
    <property type="component" value="Unassembled WGS sequence"/>
</dbReference>
<dbReference type="CDD" id="cd00093">
    <property type="entry name" value="HTH_XRE"/>
    <property type="match status" value="1"/>
</dbReference>
<dbReference type="InterPro" id="IPR010982">
    <property type="entry name" value="Lambda_DNA-bd_dom_sf"/>
</dbReference>
<evidence type="ECO:0000259" key="1">
    <source>
        <dbReference type="PROSITE" id="PS50943"/>
    </source>
</evidence>
<dbReference type="GO" id="GO:0003677">
    <property type="term" value="F:DNA binding"/>
    <property type="evidence" value="ECO:0007669"/>
    <property type="project" value="InterPro"/>
</dbReference>
<dbReference type="EMBL" id="JADEYC010000002">
    <property type="protein sequence ID" value="MBE9372985.1"/>
    <property type="molecule type" value="Genomic_DNA"/>
</dbReference>
<comment type="caution">
    <text evidence="2">The sequence shown here is derived from an EMBL/GenBank/DDBJ whole genome shotgun (WGS) entry which is preliminary data.</text>
</comment>
<dbReference type="AlphaFoldDB" id="A0A929B702"/>
<evidence type="ECO:0000313" key="3">
    <source>
        <dbReference type="Proteomes" id="UP000598360"/>
    </source>
</evidence>
<evidence type="ECO:0000313" key="2">
    <source>
        <dbReference type="EMBL" id="MBE9372985.1"/>
    </source>
</evidence>
<dbReference type="Gene3D" id="1.10.260.40">
    <property type="entry name" value="lambda repressor-like DNA-binding domains"/>
    <property type="match status" value="1"/>
</dbReference>
<name>A0A929B702_9PSEU</name>
<feature type="domain" description="HTH cro/C1-type" evidence="1">
    <location>
        <begin position="14"/>
        <end position="45"/>
    </location>
</feature>